<evidence type="ECO:0000313" key="2">
    <source>
        <dbReference type="EMBL" id="WAR43341.1"/>
    </source>
</evidence>
<dbReference type="SMART" id="SM00255">
    <property type="entry name" value="TIR"/>
    <property type="match status" value="1"/>
</dbReference>
<reference evidence="2" key="1">
    <citation type="submission" date="2022-11" db="EMBL/GenBank/DDBJ databases">
        <title>Methylomonas rapida sp. nov., Carotenoid-Producing Obligate Methanotrophs with High Growth Characteristics and Biotechnological Potential.</title>
        <authorList>
            <person name="Tikhonova E.N."/>
            <person name="Suleimanov R.Z."/>
            <person name="Miroshnikov K."/>
            <person name="Oshkin I.Y."/>
            <person name="Belova S.E."/>
            <person name="Danilova O.V."/>
            <person name="Ashikhmin A."/>
            <person name="Konopkin A."/>
            <person name="But S.Y."/>
            <person name="Khmelenina V.N."/>
            <person name="Kuznetsov N."/>
            <person name="Pimenov N.V."/>
            <person name="Dedysh S.N."/>
        </authorList>
    </citation>
    <scope>NUCLEOTIDE SEQUENCE</scope>
    <source>
        <strain evidence="2">MP1</strain>
    </source>
</reference>
<dbReference type="Pfam" id="PF13676">
    <property type="entry name" value="TIR_2"/>
    <property type="match status" value="1"/>
</dbReference>
<dbReference type="PROSITE" id="PS50104">
    <property type="entry name" value="TIR"/>
    <property type="match status" value="1"/>
</dbReference>
<name>A0ABY7GFT7_9GAMM</name>
<accession>A0ABY7GFT7</accession>
<dbReference type="EMBL" id="CP113517">
    <property type="protein sequence ID" value="WAR43341.1"/>
    <property type="molecule type" value="Genomic_DNA"/>
</dbReference>
<dbReference type="RefSeq" id="WP_255188305.1">
    <property type="nucleotide sequence ID" value="NZ_CP113517.1"/>
</dbReference>
<keyword evidence="2" id="KW-0675">Receptor</keyword>
<sequence>MIRVFFSYSHADENYRNELEKHLMSLKHQGIIESWHDRRIVAGEEWANRIDDELRKADIILLLVSSDFIASRYCYELEMTEALARHDRREAVVIPVILRPCHWTGLPFGKLQAATRDGRPVEKYPSLDDAFLEITQGIEAIAKRISTSSNSSPAMPAAADILFGKAAIATPATFRSELPRSSNLAISKTFSDHDRDTFVTDAFHYMASFFENSLKEIQDRNPEINIRFQKVDARSFEAIIYRNGKQISKCGIWLGAPFGSSGLSSIIYSYAGLGQGNSFNESMSVKDTGNMLGLEPMGMGISNLQRADKGPLTHQGAAEYYWSMFFEPVKRG</sequence>
<keyword evidence="3" id="KW-1185">Reference proteome</keyword>
<feature type="domain" description="TIR" evidence="1">
    <location>
        <begin position="1"/>
        <end position="149"/>
    </location>
</feature>
<dbReference type="Proteomes" id="UP001162780">
    <property type="component" value="Chromosome"/>
</dbReference>
<evidence type="ECO:0000313" key="3">
    <source>
        <dbReference type="Proteomes" id="UP001162780"/>
    </source>
</evidence>
<organism evidence="2 3">
    <name type="scientific">Methylomonas rapida</name>
    <dbReference type="NCBI Taxonomy" id="2963939"/>
    <lineage>
        <taxon>Bacteria</taxon>
        <taxon>Pseudomonadati</taxon>
        <taxon>Pseudomonadota</taxon>
        <taxon>Gammaproteobacteria</taxon>
        <taxon>Methylococcales</taxon>
        <taxon>Methylococcaceae</taxon>
        <taxon>Methylomonas</taxon>
    </lineage>
</organism>
<evidence type="ECO:0000259" key="1">
    <source>
        <dbReference type="PROSITE" id="PS50104"/>
    </source>
</evidence>
<protein>
    <submittedName>
        <fullName evidence="2">Toll/interleukin-1 receptor domain-containing protein</fullName>
    </submittedName>
</protein>
<gene>
    <name evidence="2" type="ORF">NM686_013185</name>
</gene>
<dbReference type="Gene3D" id="3.40.50.10140">
    <property type="entry name" value="Toll/interleukin-1 receptor homology (TIR) domain"/>
    <property type="match status" value="1"/>
</dbReference>
<proteinExistence type="predicted"/>
<dbReference type="InterPro" id="IPR000157">
    <property type="entry name" value="TIR_dom"/>
</dbReference>
<dbReference type="SUPFAM" id="SSF52200">
    <property type="entry name" value="Toll/Interleukin receptor TIR domain"/>
    <property type="match status" value="1"/>
</dbReference>
<dbReference type="InterPro" id="IPR035897">
    <property type="entry name" value="Toll_tir_struct_dom_sf"/>
</dbReference>